<proteinExistence type="inferred from homology"/>
<dbReference type="EMBL" id="KQ085884">
    <property type="protein sequence ID" value="KLO19772.1"/>
    <property type="molecule type" value="Genomic_DNA"/>
</dbReference>
<dbReference type="AlphaFoldDB" id="A0A0H2S6A5"/>
<gene>
    <name evidence="11" type="ORF">SCHPADRAFT_934911</name>
</gene>
<dbReference type="InterPro" id="IPR042239">
    <property type="entry name" value="Nop_C"/>
</dbReference>
<dbReference type="PROSITE" id="PS51358">
    <property type="entry name" value="NOP"/>
    <property type="match status" value="1"/>
</dbReference>
<keyword evidence="7" id="KW-0687">Ribonucleoprotein</keyword>
<dbReference type="STRING" id="27342.A0A0H2S6A5"/>
<dbReference type="Pfam" id="PF08156">
    <property type="entry name" value="NOP5NT"/>
    <property type="match status" value="1"/>
</dbReference>
<keyword evidence="5" id="KW-0698">rRNA processing</keyword>
<evidence type="ECO:0000256" key="9">
    <source>
        <dbReference type="SAM" id="MobiDB-lite"/>
    </source>
</evidence>
<dbReference type="OrthoDB" id="6780543at2759"/>
<name>A0A0H2S6A5_9AGAM</name>
<evidence type="ECO:0000256" key="7">
    <source>
        <dbReference type="ARBA" id="ARBA00023274"/>
    </source>
</evidence>
<dbReference type="FunFam" id="1.10.287.4070:FF:000001">
    <property type="entry name" value="Probable Nucleolar protein 58"/>
    <property type="match status" value="1"/>
</dbReference>
<dbReference type="Proteomes" id="UP000053477">
    <property type="component" value="Unassembled WGS sequence"/>
</dbReference>
<evidence type="ECO:0000256" key="4">
    <source>
        <dbReference type="ARBA" id="ARBA00022517"/>
    </source>
</evidence>
<dbReference type="InterPro" id="IPR012976">
    <property type="entry name" value="NOSIC"/>
</dbReference>
<dbReference type="GO" id="GO:0030515">
    <property type="term" value="F:snoRNA binding"/>
    <property type="evidence" value="ECO:0007669"/>
    <property type="project" value="InterPro"/>
</dbReference>
<dbReference type="FunFam" id="1.10.246.90:FF:000003">
    <property type="entry name" value="Nucleolar protein 58"/>
    <property type="match status" value="1"/>
</dbReference>
<dbReference type="InterPro" id="IPR012974">
    <property type="entry name" value="NOP58/56_N"/>
</dbReference>
<organism evidence="11 12">
    <name type="scientific">Schizopora paradoxa</name>
    <dbReference type="NCBI Taxonomy" id="27342"/>
    <lineage>
        <taxon>Eukaryota</taxon>
        <taxon>Fungi</taxon>
        <taxon>Dikarya</taxon>
        <taxon>Basidiomycota</taxon>
        <taxon>Agaricomycotina</taxon>
        <taxon>Agaricomycetes</taxon>
        <taxon>Hymenochaetales</taxon>
        <taxon>Schizoporaceae</taxon>
        <taxon>Schizopora</taxon>
    </lineage>
</organism>
<accession>A0A0H2S6A5</accession>
<keyword evidence="4" id="KW-0690">Ribosome biogenesis</keyword>
<dbReference type="InterPro" id="IPR036070">
    <property type="entry name" value="Nop_dom_sf"/>
</dbReference>
<feature type="compositionally biased region" description="Basic and acidic residues" evidence="9">
    <location>
        <begin position="470"/>
        <end position="490"/>
    </location>
</feature>
<evidence type="ECO:0000256" key="8">
    <source>
        <dbReference type="ARBA" id="ARBA00024837"/>
    </source>
</evidence>
<evidence type="ECO:0000256" key="3">
    <source>
        <dbReference type="ARBA" id="ARBA00020379"/>
    </source>
</evidence>
<dbReference type="GO" id="GO:0031428">
    <property type="term" value="C:box C/D methylation guide snoRNP complex"/>
    <property type="evidence" value="ECO:0007669"/>
    <property type="project" value="InterPro"/>
</dbReference>
<feature type="compositionally biased region" description="Basic and acidic residues" evidence="9">
    <location>
        <begin position="561"/>
        <end position="571"/>
    </location>
</feature>
<keyword evidence="12" id="KW-1185">Reference proteome</keyword>
<evidence type="ECO:0000256" key="6">
    <source>
        <dbReference type="ARBA" id="ARBA00023242"/>
    </source>
</evidence>
<feature type="compositionally biased region" description="Basic residues" evidence="9">
    <location>
        <begin position="600"/>
        <end position="609"/>
    </location>
</feature>
<reference evidence="11 12" key="1">
    <citation type="submission" date="2015-04" db="EMBL/GenBank/DDBJ databases">
        <title>Complete genome sequence of Schizopora paradoxa KUC8140, a cosmopolitan wood degrader in East Asia.</title>
        <authorList>
            <consortium name="DOE Joint Genome Institute"/>
            <person name="Min B."/>
            <person name="Park H."/>
            <person name="Jang Y."/>
            <person name="Kim J.-J."/>
            <person name="Kim K.H."/>
            <person name="Pangilinan J."/>
            <person name="Lipzen A."/>
            <person name="Riley R."/>
            <person name="Grigoriev I.V."/>
            <person name="Spatafora J.W."/>
            <person name="Choi I.-G."/>
        </authorList>
    </citation>
    <scope>NUCLEOTIDE SEQUENCE [LARGE SCALE GENOMIC DNA]</scope>
    <source>
        <strain evidence="11 12">KUC8140</strain>
    </source>
</reference>
<feature type="domain" description="Nop" evidence="10">
    <location>
        <begin position="284"/>
        <end position="408"/>
    </location>
</feature>
<keyword evidence="6" id="KW-0539">Nucleus</keyword>
<protein>
    <recommendedName>
        <fullName evidence="3">Nucleolar protein 58</fullName>
    </recommendedName>
</protein>
<evidence type="ECO:0000313" key="12">
    <source>
        <dbReference type="Proteomes" id="UP000053477"/>
    </source>
</evidence>
<dbReference type="InterPro" id="IPR045056">
    <property type="entry name" value="Nop56/Nop58"/>
</dbReference>
<evidence type="ECO:0000256" key="1">
    <source>
        <dbReference type="ARBA" id="ARBA00004604"/>
    </source>
</evidence>
<dbReference type="GO" id="GO:0032040">
    <property type="term" value="C:small-subunit processome"/>
    <property type="evidence" value="ECO:0007669"/>
    <property type="project" value="InterPro"/>
</dbReference>
<evidence type="ECO:0000313" key="11">
    <source>
        <dbReference type="EMBL" id="KLO19772.1"/>
    </source>
</evidence>
<evidence type="ECO:0000259" key="10">
    <source>
        <dbReference type="PROSITE" id="PS51358"/>
    </source>
</evidence>
<feature type="region of interest" description="Disordered" evidence="9">
    <location>
        <begin position="470"/>
        <end position="609"/>
    </location>
</feature>
<dbReference type="PANTHER" id="PTHR10894:SF1">
    <property type="entry name" value="NUCLEOLAR PROTEIN 58"/>
    <property type="match status" value="1"/>
</dbReference>
<dbReference type="SMART" id="SM00931">
    <property type="entry name" value="NOSIC"/>
    <property type="match status" value="1"/>
</dbReference>
<dbReference type="PANTHER" id="PTHR10894">
    <property type="entry name" value="NUCLEOLAR PROTEIN 5 NUCLEOLAR PROTEIN NOP5 NOP58"/>
    <property type="match status" value="1"/>
</dbReference>
<comment type="similarity">
    <text evidence="2">Belongs to the NOP5/NOP56 family.</text>
</comment>
<dbReference type="FunCoup" id="A0A0H2S6A5">
    <property type="interactions" value="845"/>
</dbReference>
<evidence type="ECO:0000256" key="2">
    <source>
        <dbReference type="ARBA" id="ARBA00009211"/>
    </source>
</evidence>
<dbReference type="GO" id="GO:0006364">
    <property type="term" value="P:rRNA processing"/>
    <property type="evidence" value="ECO:0007669"/>
    <property type="project" value="UniProtKB-KW"/>
</dbReference>
<comment type="function">
    <text evidence="8">Required for pre-18S rRNA processing. May bind microtubules.</text>
</comment>
<sequence length="609" mass="66320">MLVLYETSLGFCLFKLSDSARLKEANLWDEFETPEKANNFLKLKALHHFTTTATAVEEITAIQDGLVGKGLKEFLTKEIVEKGKGKESLSVVDPKLGGAISKALGIKVKADSQALDLYRGIRSQLSALLSGIDPKDLATMSLGLSHSLSRFKLKFSPDKVDTMVVQAIALLDDLDKEINLYAMRVKEWYGWHFPEMGKILVDSVAYAKVVKTMGFRTNAATTSLAHILPEDIEETIKVAAEISMGTEISDSDIAHIRSLCDQIIDISAYRTQLSEYLRNRMNAIAPNLTALVGELVGARLISHAGSLLNLAKHPASTVQILGAEKALFRALKTKHDTPKYGLIYHASLVGQAPPKLKGKMARMVATKAALSIRVDALTDSDGKSEEMAPSIGLENRAKLESRLRALEHQGEMGGMRSFAASGKKEQKFEMKGETKTYNTSADAVGLVSTQRDGGAAPVDVAMKAVEDVKAEKKRLKEERRAKKRAEKEDAGEGASDAMDVDGAAPEATEKKKERKKDKKKSEDDGSESEGVSKKEKKRKHRDSAVNGGAEPMIVENGTANGKKEETEEERKARKKAKKAEKAAAEAVSSPSKGANGDQPKKKRKKSEVS</sequence>
<dbReference type="Gene3D" id="1.10.287.4070">
    <property type="match status" value="1"/>
</dbReference>
<dbReference type="SUPFAM" id="SSF89124">
    <property type="entry name" value="Nop domain"/>
    <property type="match status" value="1"/>
</dbReference>
<dbReference type="InterPro" id="IPR002687">
    <property type="entry name" value="Nop_dom"/>
</dbReference>
<evidence type="ECO:0000256" key="5">
    <source>
        <dbReference type="ARBA" id="ARBA00022552"/>
    </source>
</evidence>
<dbReference type="Pfam" id="PF01798">
    <property type="entry name" value="Nop"/>
    <property type="match status" value="1"/>
</dbReference>
<dbReference type="Gene3D" id="1.10.246.90">
    <property type="entry name" value="Nop domain"/>
    <property type="match status" value="1"/>
</dbReference>
<comment type="subcellular location">
    <subcellularLocation>
        <location evidence="1">Nucleus</location>
        <location evidence="1">Nucleolus</location>
    </subcellularLocation>
</comment>
<dbReference type="InParanoid" id="A0A0H2S6A5"/>